<name>A0A511AZY7_9PROT</name>
<keyword evidence="2" id="KW-1185">Reference proteome</keyword>
<gene>
    <name evidence="1" type="ORF">GWA01_15340</name>
</gene>
<sequence length="460" mass="44118">MDRAIVYAGSIPLDTDLLRAGRYAKAGLGNLAEITFGSQSAVACGLVCVPSANSLSVTIGRGSVLAPGVLDGASVGGLGGGLVADNTAVMCQYVSTTDQSVAIPYAGSIFTLYAVCQEQDTDTVVLPFFNASNPDQTLAGASNGGGSLPTRRAGLISFVIAAAAPVVPDNGYILPLYRISVPLGATTAVSVAVTAMEGVFPTPLPKLAPLQSPALTGQPTTPTPDGSNLQQILNFASLAKFASGRLVNIAGFWSAGSYNYTPSAGTQSVIVIVQGGGASGYGSPATGAGQVGLGSGGGSGAFAAAWIPGVGATQSIPITVGVGGAAIPGDGATGGNSSFGSWVNCSGGVPGTISGVVTPIWSQGSKSTALPVVTGGAVPIVSRAGECGGVSLAFGVQSGTGGQGASSAFGAGGAQMPGGVSGASGGQGAGGSGTFNIENNSTALAGGAGGAGVVVVLELA</sequence>
<dbReference type="OrthoDB" id="7284492at2"/>
<organism evidence="1 2">
    <name type="scientific">Gluconobacter wancherniae NBRC 103581</name>
    <dbReference type="NCBI Taxonomy" id="656744"/>
    <lineage>
        <taxon>Bacteria</taxon>
        <taxon>Pseudomonadati</taxon>
        <taxon>Pseudomonadota</taxon>
        <taxon>Alphaproteobacteria</taxon>
        <taxon>Acetobacterales</taxon>
        <taxon>Acetobacteraceae</taxon>
        <taxon>Gluconobacter</taxon>
    </lineage>
</organism>
<proteinExistence type="predicted"/>
<evidence type="ECO:0000313" key="2">
    <source>
        <dbReference type="Proteomes" id="UP000321230"/>
    </source>
</evidence>
<dbReference type="RefSeq" id="WP_146795866.1">
    <property type="nucleotide sequence ID" value="NZ_BARC01000003.1"/>
</dbReference>
<comment type="caution">
    <text evidence="1">The sequence shown here is derived from an EMBL/GenBank/DDBJ whole genome shotgun (WGS) entry which is preliminary data.</text>
</comment>
<dbReference type="EMBL" id="BJUZ01000002">
    <property type="protein sequence ID" value="GEK93764.1"/>
    <property type="molecule type" value="Genomic_DNA"/>
</dbReference>
<accession>A0A511AZY7</accession>
<dbReference type="Proteomes" id="UP000321230">
    <property type="component" value="Unassembled WGS sequence"/>
</dbReference>
<reference evidence="1 2" key="1">
    <citation type="submission" date="2019-07" db="EMBL/GenBank/DDBJ databases">
        <title>Whole genome shotgun sequence of Gluconobacter wancherniae NBRC 103581.</title>
        <authorList>
            <person name="Hosoyama A."/>
            <person name="Uohara A."/>
            <person name="Ohji S."/>
            <person name="Ichikawa N."/>
        </authorList>
    </citation>
    <scope>NUCLEOTIDE SEQUENCE [LARGE SCALE GENOMIC DNA]</scope>
    <source>
        <strain evidence="1 2">NBRC 103581</strain>
    </source>
</reference>
<protein>
    <submittedName>
        <fullName evidence="1">Uncharacterized protein</fullName>
    </submittedName>
</protein>
<evidence type="ECO:0000313" key="1">
    <source>
        <dbReference type="EMBL" id="GEK93764.1"/>
    </source>
</evidence>
<dbReference type="AlphaFoldDB" id="A0A511AZY7"/>